<reference evidence="1 2" key="1">
    <citation type="submission" date="2022-10" db="EMBL/GenBank/DDBJ databases">
        <title>The complete genomes of actinobacterial strains from the NBC collection.</title>
        <authorList>
            <person name="Joergensen T.S."/>
            <person name="Alvarez Arevalo M."/>
            <person name="Sterndorff E.B."/>
            <person name="Faurdal D."/>
            <person name="Vuksanovic O."/>
            <person name="Mourched A.-S."/>
            <person name="Charusanti P."/>
            <person name="Shaw S."/>
            <person name="Blin K."/>
            <person name="Weber T."/>
        </authorList>
    </citation>
    <scope>NUCLEOTIDE SEQUENCE [LARGE SCALE GENOMIC DNA]</scope>
    <source>
        <strain evidence="1 2">NBC 01752</strain>
    </source>
</reference>
<evidence type="ECO:0000313" key="1">
    <source>
        <dbReference type="EMBL" id="WSD20810.1"/>
    </source>
</evidence>
<dbReference type="Proteomes" id="UP001340816">
    <property type="component" value="Chromosome"/>
</dbReference>
<organism evidence="1 2">
    <name type="scientific">Streptomyces phaeochromogenes</name>
    <dbReference type="NCBI Taxonomy" id="1923"/>
    <lineage>
        <taxon>Bacteria</taxon>
        <taxon>Bacillati</taxon>
        <taxon>Actinomycetota</taxon>
        <taxon>Actinomycetes</taxon>
        <taxon>Kitasatosporales</taxon>
        <taxon>Streptomycetaceae</taxon>
        <taxon>Streptomyces</taxon>
        <taxon>Streptomyces phaeochromogenes group</taxon>
    </lineage>
</organism>
<keyword evidence="2" id="KW-1185">Reference proteome</keyword>
<dbReference type="EMBL" id="CP109135">
    <property type="protein sequence ID" value="WSD20810.1"/>
    <property type="molecule type" value="Genomic_DNA"/>
</dbReference>
<proteinExistence type="predicted"/>
<sequence>MLVVFGVQGNTPEDTFDEQGVTIRDVTGGEPGWLMLGSGGVLFGSIGPCSELVVDVDVLDYTGHWNGVLKKHKLSREELRYRNPLMSFTDSSGVSWLRSESDLMKVQDGNDEVDLAYFGMQDAEFIAPRVPPVAQQVPSCGAPGA</sequence>
<gene>
    <name evidence="1" type="ORF">OHB35_50395</name>
</gene>
<dbReference type="RefSeq" id="WP_326762418.1">
    <property type="nucleotide sequence ID" value="NZ_CP109135.1"/>
</dbReference>
<name>A0ABZ1HRE1_STRPH</name>
<protein>
    <submittedName>
        <fullName evidence="1">Uncharacterized protein</fullName>
    </submittedName>
</protein>
<evidence type="ECO:0000313" key="2">
    <source>
        <dbReference type="Proteomes" id="UP001340816"/>
    </source>
</evidence>
<accession>A0ABZ1HRE1</accession>